<comment type="similarity">
    <text evidence="2">Belongs to the monovalent cation:proton antiporter 2 (CPA2) transporter (TC 2.A.37) family.</text>
</comment>
<keyword evidence="4" id="KW-0050">Antiport</keyword>
<dbReference type="RefSeq" id="WP_166850880.1">
    <property type="nucleotide sequence ID" value="NZ_JAAONY010000001.1"/>
</dbReference>
<feature type="transmembrane region" description="Helical" evidence="9">
    <location>
        <begin position="304"/>
        <end position="328"/>
    </location>
</feature>
<dbReference type="InParanoid" id="A0A7X0JQQ6"/>
<keyword evidence="8 9" id="KW-0472">Membrane</keyword>
<evidence type="ECO:0000256" key="3">
    <source>
        <dbReference type="ARBA" id="ARBA00022448"/>
    </source>
</evidence>
<evidence type="ECO:0000256" key="8">
    <source>
        <dbReference type="ARBA" id="ARBA00023136"/>
    </source>
</evidence>
<comment type="caution">
    <text evidence="11">The sequence shown here is derived from an EMBL/GenBank/DDBJ whole genome shotgun (WGS) entry which is preliminary data.</text>
</comment>
<dbReference type="FunCoup" id="A0A7X0JQQ6">
    <property type="interactions" value="574"/>
</dbReference>
<evidence type="ECO:0000256" key="4">
    <source>
        <dbReference type="ARBA" id="ARBA00022449"/>
    </source>
</evidence>
<evidence type="ECO:0000256" key="9">
    <source>
        <dbReference type="SAM" id="Phobius"/>
    </source>
</evidence>
<feature type="transmembrane region" description="Helical" evidence="9">
    <location>
        <begin position="269"/>
        <end position="292"/>
    </location>
</feature>
<dbReference type="GO" id="GO:1902600">
    <property type="term" value="P:proton transmembrane transport"/>
    <property type="evidence" value="ECO:0007669"/>
    <property type="project" value="InterPro"/>
</dbReference>
<dbReference type="SUPFAM" id="SSF51735">
    <property type="entry name" value="NAD(P)-binding Rossmann-fold domains"/>
    <property type="match status" value="1"/>
</dbReference>
<evidence type="ECO:0000256" key="7">
    <source>
        <dbReference type="ARBA" id="ARBA00023065"/>
    </source>
</evidence>
<organism evidence="11 12">
    <name type="scientific">Pseudoteredinibacter isoporae</name>
    <dbReference type="NCBI Taxonomy" id="570281"/>
    <lineage>
        <taxon>Bacteria</taxon>
        <taxon>Pseudomonadati</taxon>
        <taxon>Pseudomonadota</taxon>
        <taxon>Gammaproteobacteria</taxon>
        <taxon>Cellvibrionales</taxon>
        <taxon>Cellvibrionaceae</taxon>
        <taxon>Pseudoteredinibacter</taxon>
    </lineage>
</organism>
<protein>
    <submittedName>
        <fullName evidence="11">Putative Kef-type K+ transport protein</fullName>
    </submittedName>
</protein>
<feature type="transmembrane region" description="Helical" evidence="9">
    <location>
        <begin position="77"/>
        <end position="100"/>
    </location>
</feature>
<keyword evidence="5 9" id="KW-0812">Transmembrane</keyword>
<evidence type="ECO:0000256" key="5">
    <source>
        <dbReference type="ARBA" id="ARBA00022692"/>
    </source>
</evidence>
<feature type="transmembrane region" description="Helical" evidence="9">
    <location>
        <begin position="142"/>
        <end position="163"/>
    </location>
</feature>
<feature type="domain" description="RCK N-terminal" evidence="10">
    <location>
        <begin position="386"/>
        <end position="507"/>
    </location>
</feature>
<accession>A0A7X0JQQ6</accession>
<dbReference type="PANTHER" id="PTHR42751">
    <property type="entry name" value="SODIUM/HYDROGEN EXCHANGER FAMILY/TRKA DOMAIN PROTEIN"/>
    <property type="match status" value="1"/>
</dbReference>
<evidence type="ECO:0000256" key="1">
    <source>
        <dbReference type="ARBA" id="ARBA00004141"/>
    </source>
</evidence>
<dbReference type="Pfam" id="PF00999">
    <property type="entry name" value="Na_H_Exchanger"/>
    <property type="match status" value="1"/>
</dbReference>
<dbReference type="InterPro" id="IPR003148">
    <property type="entry name" value="RCK_N"/>
</dbReference>
<feature type="transmembrane region" description="Helical" evidence="9">
    <location>
        <begin position="334"/>
        <end position="352"/>
    </location>
</feature>
<keyword evidence="6 9" id="KW-1133">Transmembrane helix</keyword>
<feature type="transmembrane region" description="Helical" evidence="9">
    <location>
        <begin position="221"/>
        <end position="238"/>
    </location>
</feature>
<evidence type="ECO:0000256" key="2">
    <source>
        <dbReference type="ARBA" id="ARBA00005551"/>
    </source>
</evidence>
<dbReference type="PROSITE" id="PS51201">
    <property type="entry name" value="RCK_N"/>
    <property type="match status" value="1"/>
</dbReference>
<dbReference type="EMBL" id="JACHHT010000001">
    <property type="protein sequence ID" value="MBB6520557.1"/>
    <property type="molecule type" value="Genomic_DNA"/>
</dbReference>
<proteinExistence type="inferred from homology"/>
<feature type="transmembrane region" description="Helical" evidence="9">
    <location>
        <begin position="46"/>
        <end position="65"/>
    </location>
</feature>
<dbReference type="Proteomes" id="UP000528457">
    <property type="component" value="Unassembled WGS sequence"/>
</dbReference>
<dbReference type="GO" id="GO:0016020">
    <property type="term" value="C:membrane"/>
    <property type="evidence" value="ECO:0007669"/>
    <property type="project" value="UniProtKB-SubCell"/>
</dbReference>
<dbReference type="Gene3D" id="1.20.1530.20">
    <property type="match status" value="1"/>
</dbReference>
<gene>
    <name evidence="11" type="ORF">HNR48_000835</name>
</gene>
<evidence type="ECO:0000313" key="12">
    <source>
        <dbReference type="Proteomes" id="UP000528457"/>
    </source>
</evidence>
<keyword evidence="7" id="KW-0406">Ion transport</keyword>
<evidence type="ECO:0000313" key="11">
    <source>
        <dbReference type="EMBL" id="MBB6520557.1"/>
    </source>
</evidence>
<dbReference type="PANTHER" id="PTHR42751:SF1">
    <property type="entry name" value="CATION_PROTON ANTIPORTER YBAL-RELATED"/>
    <property type="match status" value="1"/>
</dbReference>
<dbReference type="InterPro" id="IPR036291">
    <property type="entry name" value="NAD(P)-bd_dom_sf"/>
</dbReference>
<sequence>MLDPIIIIIALFAGLSFKRIGFPPMLGYLLAGFLIHGFGLDSNSSTIIDTIANAGVTLLLFTIGLKLNVRDLIAPQIWAVASSHMLISTVSFGILFMMLAPWIASLSSLDSTAIWTIAFALSFSSTVFAVKVFEQHGETSSIHANVAIGILIIQDLAAVFFLAMSTGKSPDWTALLLFLLIPARPFLHRLLASSGHGELLVLFGIGIAFGGAKLFELCNVKGDLGALVFGVLLAGGIKSNELSKALLSFKDIFLVGFFLSIGLNGLPDISMLILALGLAFAGGFKPLLFYWLMTITHLRARTSLLASLSLSNYSEFGLIVAALAASNGVLPQDWVVTLAIAVALSFFIAAPINDKAHGIYNRYRHLFTRFELEKRLPQEEGPDLEQTDVLVLGMGRVGVGAYRYLRHAYPGRVVGVEEGDKKSKRLLREGYRVVRADASDQDFWQQVNLDSIRIILISLANHGENVEVVELIQRLGYKGQIAVIARFPDEIGQLKRMGCVTYNLYYEGGHGFAEHVVETLEMIEDGQLN</sequence>
<dbReference type="InterPro" id="IPR006153">
    <property type="entry name" value="Cation/H_exchanger_TM"/>
</dbReference>
<name>A0A7X0JQQ6_9GAMM</name>
<feature type="transmembrane region" description="Helical" evidence="9">
    <location>
        <begin position="199"/>
        <end position="215"/>
    </location>
</feature>
<keyword evidence="12" id="KW-1185">Reference proteome</keyword>
<dbReference type="Pfam" id="PF02254">
    <property type="entry name" value="TrkA_N"/>
    <property type="match status" value="1"/>
</dbReference>
<dbReference type="GO" id="GO:0015297">
    <property type="term" value="F:antiporter activity"/>
    <property type="evidence" value="ECO:0007669"/>
    <property type="project" value="UniProtKB-KW"/>
</dbReference>
<feature type="transmembrane region" description="Helical" evidence="9">
    <location>
        <begin position="112"/>
        <end position="130"/>
    </location>
</feature>
<keyword evidence="3" id="KW-0813">Transport</keyword>
<dbReference type="AlphaFoldDB" id="A0A7X0JQQ6"/>
<reference evidence="11 12" key="1">
    <citation type="submission" date="2020-08" db="EMBL/GenBank/DDBJ databases">
        <title>Genomic Encyclopedia of Type Strains, Phase IV (KMG-IV): sequencing the most valuable type-strain genomes for metagenomic binning, comparative biology and taxonomic classification.</title>
        <authorList>
            <person name="Goeker M."/>
        </authorList>
    </citation>
    <scope>NUCLEOTIDE SEQUENCE [LARGE SCALE GENOMIC DNA]</scope>
    <source>
        <strain evidence="11 12">DSM 22368</strain>
    </source>
</reference>
<evidence type="ECO:0000256" key="6">
    <source>
        <dbReference type="ARBA" id="ARBA00022989"/>
    </source>
</evidence>
<dbReference type="InterPro" id="IPR038770">
    <property type="entry name" value="Na+/solute_symporter_sf"/>
</dbReference>
<dbReference type="Gene3D" id="3.40.50.720">
    <property type="entry name" value="NAD(P)-binding Rossmann-like Domain"/>
    <property type="match status" value="1"/>
</dbReference>
<dbReference type="GO" id="GO:0006813">
    <property type="term" value="P:potassium ion transport"/>
    <property type="evidence" value="ECO:0007669"/>
    <property type="project" value="InterPro"/>
</dbReference>
<evidence type="ECO:0000259" key="10">
    <source>
        <dbReference type="PROSITE" id="PS51201"/>
    </source>
</evidence>
<comment type="subcellular location">
    <subcellularLocation>
        <location evidence="1">Membrane</location>
        <topology evidence="1">Multi-pass membrane protein</topology>
    </subcellularLocation>
</comment>